<evidence type="ECO:0000256" key="1">
    <source>
        <dbReference type="SAM" id="MobiDB-lite"/>
    </source>
</evidence>
<keyword evidence="3" id="KW-1185">Reference proteome</keyword>
<feature type="region of interest" description="Disordered" evidence="1">
    <location>
        <begin position="118"/>
        <end position="156"/>
    </location>
</feature>
<organism evidence="2 3">
    <name type="scientific">Paratrimastix pyriformis</name>
    <dbReference type="NCBI Taxonomy" id="342808"/>
    <lineage>
        <taxon>Eukaryota</taxon>
        <taxon>Metamonada</taxon>
        <taxon>Preaxostyla</taxon>
        <taxon>Paratrimastigidae</taxon>
        <taxon>Paratrimastix</taxon>
    </lineage>
</organism>
<feature type="compositionally biased region" description="Low complexity" evidence="1">
    <location>
        <begin position="213"/>
        <end position="230"/>
    </location>
</feature>
<name>A0ABQ8UTG5_9EUKA</name>
<feature type="compositionally biased region" description="Pro residues" evidence="1">
    <location>
        <begin position="191"/>
        <end position="212"/>
    </location>
</feature>
<dbReference type="EMBL" id="JAPMOS010000003">
    <property type="protein sequence ID" value="KAJ4462433.1"/>
    <property type="molecule type" value="Genomic_DNA"/>
</dbReference>
<dbReference type="Proteomes" id="UP001141327">
    <property type="component" value="Unassembled WGS sequence"/>
</dbReference>
<evidence type="ECO:0000313" key="3">
    <source>
        <dbReference type="Proteomes" id="UP001141327"/>
    </source>
</evidence>
<dbReference type="Gene3D" id="6.10.140.1620">
    <property type="match status" value="1"/>
</dbReference>
<sequence>MNADASTLLYHFKENGLQDIISLEEKLKAIHDYCKQTYVLQPNKDSLNTCQSYVGNALQSLSQHTLALAQQLCGVVRAEAATMEKVENQVHALHNHARPAGAAAAAAHLGLLARAPGRPGAAPVPPGAAMPATPLDAPPPIRLSSPSSSVWLAPSPRTPYAPPTGALDRVGLPVSPALLFAGTRSLSAAPAPAPAPVPSSSPPPSSRPPPAVGPRAGHAAPAHAGHALPAPAAPPPLLGPQAPWAPAAPPLTGPASAGPAPPRP</sequence>
<feature type="compositionally biased region" description="Low complexity" evidence="1">
    <location>
        <begin position="142"/>
        <end position="155"/>
    </location>
</feature>
<comment type="caution">
    <text evidence="2">The sequence shown here is derived from an EMBL/GenBank/DDBJ whole genome shotgun (WGS) entry which is preliminary data.</text>
</comment>
<reference evidence="2" key="1">
    <citation type="journal article" date="2022" name="bioRxiv">
        <title>Genomics of Preaxostyla Flagellates Illuminates Evolutionary Transitions and the Path Towards Mitochondrial Loss.</title>
        <authorList>
            <person name="Novak L.V.F."/>
            <person name="Treitli S.C."/>
            <person name="Pyrih J."/>
            <person name="Halakuc P."/>
            <person name="Pipaliya S.V."/>
            <person name="Vacek V."/>
            <person name="Brzon O."/>
            <person name="Soukal P."/>
            <person name="Eme L."/>
            <person name="Dacks J.B."/>
            <person name="Karnkowska A."/>
            <person name="Elias M."/>
            <person name="Hampl V."/>
        </authorList>
    </citation>
    <scope>NUCLEOTIDE SEQUENCE</scope>
    <source>
        <strain evidence="2">RCP-MX</strain>
    </source>
</reference>
<evidence type="ECO:0000313" key="2">
    <source>
        <dbReference type="EMBL" id="KAJ4462433.1"/>
    </source>
</evidence>
<feature type="region of interest" description="Disordered" evidence="1">
    <location>
        <begin position="187"/>
        <end position="264"/>
    </location>
</feature>
<gene>
    <name evidence="2" type="ORF">PAPYR_1069</name>
</gene>
<protein>
    <submittedName>
        <fullName evidence="2">Uncharacterized protein</fullName>
    </submittedName>
</protein>
<proteinExistence type="predicted"/>
<accession>A0ABQ8UTG5</accession>